<accession>A0AAE9CE33</accession>
<keyword evidence="2" id="KW-0540">Nuclease</keyword>
<reference evidence="2 3" key="1">
    <citation type="submission" date="2021-10" db="EMBL/GenBank/DDBJ databases">
        <authorList>
            <person name="James R."/>
            <person name="Lavering E.D."/>
            <person name="Fairholm J.D."/>
            <person name="Ogilvie B.H."/>
            <person name="Thurgood T.L."/>
            <person name="Hyer A."/>
            <person name="Robison R.A."/>
            <person name="Grose J.H."/>
        </authorList>
    </citation>
    <scope>NUCLEOTIDE SEQUENCE [LARGE SCALE GENOMIC DNA]</scope>
</reference>
<feature type="domain" description="HNH nuclease" evidence="1">
    <location>
        <begin position="63"/>
        <end position="121"/>
    </location>
</feature>
<dbReference type="CDD" id="cd00085">
    <property type="entry name" value="HNHc"/>
    <property type="match status" value="1"/>
</dbReference>
<dbReference type="Pfam" id="PF14279">
    <property type="entry name" value="HNH_5"/>
    <property type="match status" value="1"/>
</dbReference>
<evidence type="ECO:0000313" key="3">
    <source>
        <dbReference type="Proteomes" id="UP000828101"/>
    </source>
</evidence>
<dbReference type="EMBL" id="OK499994">
    <property type="protein sequence ID" value="UGO51375.1"/>
    <property type="molecule type" value="Genomic_DNA"/>
</dbReference>
<protein>
    <submittedName>
        <fullName evidence="2">HNH endonuclease</fullName>
    </submittedName>
</protein>
<evidence type="ECO:0000313" key="2">
    <source>
        <dbReference type="EMBL" id="UGO51375.1"/>
    </source>
</evidence>
<evidence type="ECO:0000259" key="1">
    <source>
        <dbReference type="SMART" id="SM00507"/>
    </source>
</evidence>
<keyword evidence="2" id="KW-0255">Endonuclease</keyword>
<keyword evidence="3" id="KW-1185">Reference proteome</keyword>
<dbReference type="Gene3D" id="1.10.30.50">
    <property type="match status" value="1"/>
</dbReference>
<sequence length="126" mass="14545">MMLMSYMRKETYGIEEVLSKVLPKDTPKESRKVYFDGDMISMISDRYHIFKEKGIACVSCGIKGEFFAKERDKGCETYHFNLYAVDDGEEVLMTKDHIVPKSKGGANHINNYQTMCYTCNQLKSDK</sequence>
<dbReference type="InterPro" id="IPR029471">
    <property type="entry name" value="HNH_5"/>
</dbReference>
<dbReference type="InterPro" id="IPR003615">
    <property type="entry name" value="HNH_nuc"/>
</dbReference>
<dbReference type="SMART" id="SM00507">
    <property type="entry name" value="HNHc"/>
    <property type="match status" value="1"/>
</dbReference>
<proteinExistence type="predicted"/>
<keyword evidence="2" id="KW-0378">Hydrolase</keyword>
<organism evidence="2 3">
    <name type="scientific">Bacillus phage vB_BanS_Skywalker</name>
    <dbReference type="NCBI Taxonomy" id="2894789"/>
    <lineage>
        <taxon>Viruses</taxon>
        <taxon>Duplodnaviria</taxon>
        <taxon>Heunggongvirae</taxon>
        <taxon>Uroviricota</taxon>
        <taxon>Caudoviricetes</taxon>
        <taxon>Joanripponvirinae</taxon>
        <taxon>Tsamsavirus</taxon>
        <taxon>Tsamsavirus skywalker</taxon>
    </lineage>
</organism>
<gene>
    <name evidence="2" type="ORF">SKYWALKER_218</name>
</gene>
<dbReference type="Proteomes" id="UP000828101">
    <property type="component" value="Segment"/>
</dbReference>
<name>A0AAE9CE33_9CAUD</name>
<dbReference type="GO" id="GO:0004519">
    <property type="term" value="F:endonuclease activity"/>
    <property type="evidence" value="ECO:0007669"/>
    <property type="project" value="UniProtKB-KW"/>
</dbReference>